<dbReference type="OrthoDB" id="4500457at2759"/>
<dbReference type="AlphaFoldDB" id="A0A319BIJ4"/>
<name>A0A319BIJ4_ASPVC</name>
<organism evidence="1 2">
    <name type="scientific">Aspergillus vadensis (strain CBS 113365 / IMI 142717 / IBT 24658)</name>
    <dbReference type="NCBI Taxonomy" id="1448311"/>
    <lineage>
        <taxon>Eukaryota</taxon>
        <taxon>Fungi</taxon>
        <taxon>Dikarya</taxon>
        <taxon>Ascomycota</taxon>
        <taxon>Pezizomycotina</taxon>
        <taxon>Eurotiomycetes</taxon>
        <taxon>Eurotiomycetidae</taxon>
        <taxon>Eurotiales</taxon>
        <taxon>Aspergillaceae</taxon>
        <taxon>Aspergillus</taxon>
        <taxon>Aspergillus subgen. Circumdati</taxon>
    </lineage>
</organism>
<keyword evidence="2" id="KW-1185">Reference proteome</keyword>
<sequence length="179" mass="19843">MNKQQRIFFYFFFLSHHEDVGNNPRSNGDRLRSRQNTFSAIRLLDYCILSSQIRCHSTAVMGLRVRYSCLPGASDLALQLKPRPQDLGWPIHGRNGCLLDRACIIPPKAPTARPDLFWPVIVTASSVWMGPSDLSVYIPMACTPSTQEVAIAAPGLPSSQGLLRSSVFRGNQPTGTKDN</sequence>
<gene>
    <name evidence="1" type="ORF">BO88DRAFT_204376</name>
</gene>
<dbReference type="RefSeq" id="XP_025565798.1">
    <property type="nucleotide sequence ID" value="XM_025701881.1"/>
</dbReference>
<accession>A0A319BIJ4</accession>
<evidence type="ECO:0000313" key="2">
    <source>
        <dbReference type="Proteomes" id="UP000248405"/>
    </source>
</evidence>
<dbReference type="EMBL" id="KZ821617">
    <property type="protein sequence ID" value="PYH72004.1"/>
    <property type="molecule type" value="Genomic_DNA"/>
</dbReference>
<proteinExistence type="predicted"/>
<evidence type="ECO:0000313" key="1">
    <source>
        <dbReference type="EMBL" id="PYH72004.1"/>
    </source>
</evidence>
<dbReference type="Proteomes" id="UP000248405">
    <property type="component" value="Unassembled WGS sequence"/>
</dbReference>
<dbReference type="GeneID" id="37206473"/>
<reference evidence="1" key="1">
    <citation type="submission" date="2016-12" db="EMBL/GenBank/DDBJ databases">
        <title>The genomes of Aspergillus section Nigri reveals drivers in fungal speciation.</title>
        <authorList>
            <consortium name="DOE Joint Genome Institute"/>
            <person name="Vesth T.C."/>
            <person name="Nybo J."/>
            <person name="Theobald S."/>
            <person name="Brandl J."/>
            <person name="Frisvad J.C."/>
            <person name="Nielsen K.F."/>
            <person name="Lyhne E.K."/>
            <person name="Kogle M.E."/>
            <person name="Kuo A."/>
            <person name="Riley R."/>
            <person name="Clum A."/>
            <person name="Nolan M."/>
            <person name="Lipzen A."/>
            <person name="Salamov A."/>
            <person name="Henrissat B."/>
            <person name="Wiebenga A."/>
            <person name="De Vries R.P."/>
            <person name="Grigoriev I.V."/>
            <person name="Mortensen U.H."/>
            <person name="Andersen M.R."/>
            <person name="Baker S.E."/>
        </authorList>
    </citation>
    <scope>NUCLEOTIDE SEQUENCE [LARGE SCALE GENOMIC DNA]</scope>
    <source>
        <strain evidence="1">CBS 113365</strain>
    </source>
</reference>
<protein>
    <submittedName>
        <fullName evidence="1">Uncharacterized protein</fullName>
    </submittedName>
</protein>